<dbReference type="RefSeq" id="WP_153452697.1">
    <property type="nucleotide sequence ID" value="NZ_WEGJ01000010.1"/>
</dbReference>
<keyword evidence="2" id="KW-1133">Transmembrane helix</keyword>
<evidence type="ECO:0000313" key="4">
    <source>
        <dbReference type="Proteomes" id="UP000466345"/>
    </source>
</evidence>
<organism evidence="3 4">
    <name type="scientific">Streptomyces smaragdinus</name>
    <dbReference type="NCBI Taxonomy" id="2585196"/>
    <lineage>
        <taxon>Bacteria</taxon>
        <taxon>Bacillati</taxon>
        <taxon>Actinomycetota</taxon>
        <taxon>Actinomycetes</taxon>
        <taxon>Kitasatosporales</taxon>
        <taxon>Streptomycetaceae</taxon>
        <taxon>Streptomyces</taxon>
    </lineage>
</organism>
<dbReference type="AlphaFoldDB" id="A0A7K0CI20"/>
<keyword evidence="2" id="KW-0812">Transmembrane</keyword>
<keyword evidence="2" id="KW-0472">Membrane</keyword>
<evidence type="ECO:0000256" key="1">
    <source>
        <dbReference type="SAM" id="MobiDB-lite"/>
    </source>
</evidence>
<protein>
    <submittedName>
        <fullName evidence="3">Uncharacterized protein</fullName>
    </submittedName>
</protein>
<name>A0A7K0CI20_9ACTN</name>
<proteinExistence type="predicted"/>
<gene>
    <name evidence="3" type="ORF">SRB5_32690</name>
</gene>
<feature type="transmembrane region" description="Helical" evidence="2">
    <location>
        <begin position="60"/>
        <end position="79"/>
    </location>
</feature>
<feature type="compositionally biased region" description="Pro residues" evidence="1">
    <location>
        <begin position="31"/>
        <end position="49"/>
    </location>
</feature>
<reference evidence="3 4" key="1">
    <citation type="submission" date="2019-10" db="EMBL/GenBank/DDBJ databases">
        <title>Streptomyces smaragdinus sp. nov. and Streptomyces fabii sp. nov., isolated from the gut of fungus growing-termite Macrotermes natalensis.</title>
        <authorList>
            <person name="Schwitalla J."/>
            <person name="Benndorf R."/>
            <person name="Martin K."/>
            <person name="De Beer W."/>
            <person name="Kaster A.-K."/>
            <person name="Vollmers J."/>
            <person name="Poulsen M."/>
            <person name="Beemelmanns C."/>
        </authorList>
    </citation>
    <scope>NUCLEOTIDE SEQUENCE [LARGE SCALE GENOMIC DNA]</scope>
    <source>
        <strain evidence="3 4">RB5</strain>
    </source>
</reference>
<dbReference type="OrthoDB" id="3852193at2"/>
<accession>A0A7K0CI20</accession>
<evidence type="ECO:0000256" key="2">
    <source>
        <dbReference type="SAM" id="Phobius"/>
    </source>
</evidence>
<evidence type="ECO:0000313" key="3">
    <source>
        <dbReference type="EMBL" id="MQY13128.1"/>
    </source>
</evidence>
<feature type="compositionally biased region" description="Low complexity" evidence="1">
    <location>
        <begin position="16"/>
        <end position="30"/>
    </location>
</feature>
<sequence>MEHTHEPGTDAEETPAPDATPTTDAGAEQPPTAPPSPEPPPAPETPAPAPGRRRGKTTGLIALALALGAVAGACAGFVVQSRRDPTPLPPLSQGTLGVDEAAVVTGPDAPRVKTDGDLRKLLLKKPSGATTAPGFSAGGDWIPLYAFADGFVEPDRIFKDSLLNDYRRGAATGWERGNEVTEVRLIQFHDTSVLGARDYAQGQLGYLPSDEFAGNRGKLVPGSESGRAFVYSKPEQKAGYLPLYNARAIAVRGDVVLDITVYGTRQISMKYLMGLAEKQLERL</sequence>
<dbReference type="Proteomes" id="UP000466345">
    <property type="component" value="Unassembled WGS sequence"/>
</dbReference>
<dbReference type="EMBL" id="WEGJ01000010">
    <property type="protein sequence ID" value="MQY13128.1"/>
    <property type="molecule type" value="Genomic_DNA"/>
</dbReference>
<comment type="caution">
    <text evidence="3">The sequence shown here is derived from an EMBL/GenBank/DDBJ whole genome shotgun (WGS) entry which is preliminary data.</text>
</comment>
<keyword evidence="4" id="KW-1185">Reference proteome</keyword>
<feature type="region of interest" description="Disordered" evidence="1">
    <location>
        <begin position="1"/>
        <end position="55"/>
    </location>
</feature>